<dbReference type="GO" id="GO:0009638">
    <property type="term" value="P:phototropism"/>
    <property type="evidence" value="ECO:0007669"/>
    <property type="project" value="InterPro"/>
</dbReference>
<protein>
    <submittedName>
        <fullName evidence="3">Protein PHYTOCHROME KINASE SUBSTRATE 1-like</fullName>
    </submittedName>
</protein>
<dbReference type="Proteomes" id="UP000504603">
    <property type="component" value="Unplaced"/>
</dbReference>
<name>A0A6J1DB72_MOMCH</name>
<dbReference type="KEGG" id="mcha:111019100"/>
<dbReference type="PANTHER" id="PTHR33781:SF4">
    <property type="entry name" value="PROTEIN PHYTOCHROME KINASE SUBSTRATE 1"/>
    <property type="match status" value="1"/>
</dbReference>
<accession>A0A6J1DB72</accession>
<evidence type="ECO:0000256" key="1">
    <source>
        <dbReference type="SAM" id="MobiDB-lite"/>
    </source>
</evidence>
<dbReference type="OrthoDB" id="1916150at2759"/>
<reference evidence="3" key="1">
    <citation type="submission" date="2025-08" db="UniProtKB">
        <authorList>
            <consortium name="RefSeq"/>
        </authorList>
    </citation>
    <scope>IDENTIFICATION</scope>
    <source>
        <strain evidence="3">OHB3-1</strain>
    </source>
</reference>
<keyword evidence="2" id="KW-1185">Reference proteome</keyword>
<proteinExistence type="predicted"/>
<sequence length="520" mass="58720">MKSRICQFLVKEQRPYYYSFNCNCNCMLNLFLIALPGYSTYTHIPWFSDSIIHISFSSLKLPTFFFLLCFLDLHSCHSQNSSIGYLIFLSVWSMGRVSLPPPVCDTNLSQRLSFENNNNNNNHLREASFSSYLNHAEKEFVRKLAEAARDRPQEEDGDIEVFGAEKYFNGGMDNPNPLKLRPRRQQFKKAEQMNVHQKKPKTKISRSGTPSIRSESSWNSQNTLLQRRNHSGPGESKKKNKSSLKPKGFLYKCCGCHKDSVEEVHSSNNTKTNPKQELVRSGLNFTFRKSTSKLAEPKNLPLKMKIQVEEQQARRSIEVFGSSLKAQSVETVSLNHLERKLSMLSWNDIGPRVKESDSNMSVSATDDSILIDNGDAESDASSDLFEIESLMGNPNPFLVRQGSDCTDCVTPTTCYAPSEASIEWSVVTASATDYDERRLSTTSPTAAAEEIQRRRSNLLMGCRSKKAAGDAYGSEAEVCRRAEAFGRMTRFEAETKVMGFVGTNSISRRYSPQMSNILYV</sequence>
<organism evidence="2 3">
    <name type="scientific">Momordica charantia</name>
    <name type="common">Bitter gourd</name>
    <name type="synonym">Balsam pear</name>
    <dbReference type="NCBI Taxonomy" id="3673"/>
    <lineage>
        <taxon>Eukaryota</taxon>
        <taxon>Viridiplantae</taxon>
        <taxon>Streptophyta</taxon>
        <taxon>Embryophyta</taxon>
        <taxon>Tracheophyta</taxon>
        <taxon>Spermatophyta</taxon>
        <taxon>Magnoliopsida</taxon>
        <taxon>eudicotyledons</taxon>
        <taxon>Gunneridae</taxon>
        <taxon>Pentapetalae</taxon>
        <taxon>rosids</taxon>
        <taxon>fabids</taxon>
        <taxon>Cucurbitales</taxon>
        <taxon>Cucurbitaceae</taxon>
        <taxon>Momordiceae</taxon>
        <taxon>Momordica</taxon>
    </lineage>
</organism>
<feature type="region of interest" description="Disordered" evidence="1">
    <location>
        <begin position="188"/>
        <end position="243"/>
    </location>
</feature>
<evidence type="ECO:0000313" key="2">
    <source>
        <dbReference type="Proteomes" id="UP000504603"/>
    </source>
</evidence>
<dbReference type="GeneID" id="111019100"/>
<dbReference type="PANTHER" id="PTHR33781">
    <property type="entry name" value="PROTEIN PHYTOCHROME KINASE SUBSTRATE 1-RELATED"/>
    <property type="match status" value="1"/>
</dbReference>
<evidence type="ECO:0000313" key="3">
    <source>
        <dbReference type="RefSeq" id="XP_022151078.1"/>
    </source>
</evidence>
<feature type="compositionally biased region" description="Polar residues" evidence="1">
    <location>
        <begin position="205"/>
        <end position="226"/>
    </location>
</feature>
<dbReference type="AlphaFoldDB" id="A0A6J1DB72"/>
<dbReference type="InterPro" id="IPR039615">
    <property type="entry name" value="PKS"/>
</dbReference>
<gene>
    <name evidence="3" type="primary">LOC111019100</name>
</gene>
<dbReference type="RefSeq" id="XP_022151078.1">
    <property type="nucleotide sequence ID" value="XM_022295386.1"/>
</dbReference>